<name>A0A7T8KGM7_CALRO</name>
<dbReference type="Proteomes" id="UP000595437">
    <property type="component" value="Chromosome 5"/>
</dbReference>
<evidence type="ECO:0000313" key="1">
    <source>
        <dbReference type="EMBL" id="QQP55587.1"/>
    </source>
</evidence>
<dbReference type="EMBL" id="CP045894">
    <property type="protein sequence ID" value="QQP55587.1"/>
    <property type="molecule type" value="Genomic_DNA"/>
</dbReference>
<accession>A0A7T8KGM7</accession>
<dbReference type="AlphaFoldDB" id="A0A7T8KGM7"/>
<proteinExistence type="predicted"/>
<keyword evidence="2" id="KW-1185">Reference proteome</keyword>
<protein>
    <submittedName>
        <fullName evidence="1">Uncharacterized protein</fullName>
    </submittedName>
</protein>
<evidence type="ECO:0000313" key="2">
    <source>
        <dbReference type="Proteomes" id="UP000595437"/>
    </source>
</evidence>
<gene>
    <name evidence="1" type="ORF">FKW44_008827</name>
</gene>
<sequence length="49" mass="5517">MNVDSCPLERILEGFDERTRSATICSRNPFLPTVSLLLTFQRPGACHSH</sequence>
<organism evidence="1 2">
    <name type="scientific">Caligus rogercresseyi</name>
    <name type="common">Sea louse</name>
    <dbReference type="NCBI Taxonomy" id="217165"/>
    <lineage>
        <taxon>Eukaryota</taxon>
        <taxon>Metazoa</taxon>
        <taxon>Ecdysozoa</taxon>
        <taxon>Arthropoda</taxon>
        <taxon>Crustacea</taxon>
        <taxon>Multicrustacea</taxon>
        <taxon>Hexanauplia</taxon>
        <taxon>Copepoda</taxon>
        <taxon>Siphonostomatoida</taxon>
        <taxon>Caligidae</taxon>
        <taxon>Caligus</taxon>
    </lineage>
</organism>
<reference evidence="2" key="1">
    <citation type="submission" date="2021-01" db="EMBL/GenBank/DDBJ databases">
        <title>Caligus Genome Assembly.</title>
        <authorList>
            <person name="Gallardo-Escarate C."/>
        </authorList>
    </citation>
    <scope>NUCLEOTIDE SEQUENCE [LARGE SCALE GENOMIC DNA]</scope>
</reference>